<comment type="caution">
    <text evidence="1">The sequence shown here is derived from an EMBL/GenBank/DDBJ whole genome shotgun (WGS) entry which is preliminary data.</text>
</comment>
<proteinExistence type="predicted"/>
<gene>
    <name evidence="1" type="ORF">GR217_36965</name>
</gene>
<dbReference type="EMBL" id="WUFC01000067">
    <property type="protein sequence ID" value="NEI53186.1"/>
    <property type="molecule type" value="Genomic_DNA"/>
</dbReference>
<organism evidence="1 2">
    <name type="scientific">Rhizobium ruizarguesonis</name>
    <dbReference type="NCBI Taxonomy" id="2081791"/>
    <lineage>
        <taxon>Bacteria</taxon>
        <taxon>Pseudomonadati</taxon>
        <taxon>Pseudomonadota</taxon>
        <taxon>Alphaproteobacteria</taxon>
        <taxon>Hyphomicrobiales</taxon>
        <taxon>Rhizobiaceae</taxon>
        <taxon>Rhizobium/Agrobacterium group</taxon>
        <taxon>Rhizobium</taxon>
    </lineage>
</organism>
<protein>
    <submittedName>
        <fullName evidence="1">Uncharacterized protein</fullName>
    </submittedName>
</protein>
<name>A0AAE5C7S1_9HYPH</name>
<sequence length="155" mass="17753">MNRIEVGGMLTNIPGKDEWAAGFGFRRTRLEKALVVAQPMRRLHLREGLQNPSRSLKENGDGNVYHLEKGHWCRTKCIDFATLHTLPDELGYSLSCLEMIEWLLWQKHNDYVLSGRPEGFYAKQSAPSLNAAKQLFIDRIGRLKSGDKPSWDDQL</sequence>
<dbReference type="RefSeq" id="WP_130785968.1">
    <property type="nucleotide sequence ID" value="NZ_SILB01000001.1"/>
</dbReference>
<evidence type="ECO:0000313" key="1">
    <source>
        <dbReference type="EMBL" id="NEI53186.1"/>
    </source>
</evidence>
<reference evidence="1 2" key="1">
    <citation type="submission" date="2019-12" db="EMBL/GenBank/DDBJ databases">
        <title>Rhizobium genotypes associated with high levels of biological nitrogen fixation by grain legumes in a temperate-maritime cropping system.</title>
        <authorList>
            <person name="Maluk M."/>
            <person name="Francesc Ferrando Molina F."/>
            <person name="Lopez Del Egido L."/>
            <person name="Lafos M."/>
            <person name="Langarica-Fuentes A."/>
            <person name="Gebre Yohannes G."/>
            <person name="Young M.W."/>
            <person name="Martin P."/>
            <person name="Gantlett R."/>
            <person name="Kenicer G."/>
            <person name="Hawes C."/>
            <person name="Begg G.S."/>
            <person name="Quilliam R.S."/>
            <person name="Squire G.R."/>
            <person name="Poole P.S."/>
            <person name="Young P.W."/>
            <person name="Iannetta P.M."/>
            <person name="James E.K."/>
        </authorList>
    </citation>
    <scope>NUCLEOTIDE SEQUENCE [LARGE SCALE GENOMIC DNA]</scope>
    <source>
        <strain evidence="1 2">JHI985</strain>
    </source>
</reference>
<dbReference type="AlphaFoldDB" id="A0AAE5C7S1"/>
<accession>A0AAE5C7S1</accession>
<dbReference type="Proteomes" id="UP000661163">
    <property type="component" value="Unassembled WGS sequence"/>
</dbReference>
<evidence type="ECO:0000313" key="2">
    <source>
        <dbReference type="Proteomes" id="UP000661163"/>
    </source>
</evidence>